<accession>A0A8H3MBI3</accession>
<comment type="caution">
    <text evidence="2">The sequence shown here is derived from an EMBL/GenBank/DDBJ whole genome shotgun (WGS) entry which is preliminary data.</text>
</comment>
<feature type="region of interest" description="Disordered" evidence="1">
    <location>
        <begin position="189"/>
        <end position="224"/>
    </location>
</feature>
<dbReference type="OrthoDB" id="2363787at2759"/>
<gene>
    <name evidence="2" type="ORF">RCL2_002766700</name>
</gene>
<dbReference type="EMBL" id="BLAL01000297">
    <property type="protein sequence ID" value="GET01247.1"/>
    <property type="molecule type" value="Genomic_DNA"/>
</dbReference>
<proteinExistence type="predicted"/>
<evidence type="ECO:0000256" key="1">
    <source>
        <dbReference type="SAM" id="MobiDB-lite"/>
    </source>
</evidence>
<feature type="compositionally biased region" description="Basic and acidic residues" evidence="1">
    <location>
        <begin position="278"/>
        <end position="287"/>
    </location>
</feature>
<protein>
    <submittedName>
        <fullName evidence="2">Uncharacterized protein</fullName>
    </submittedName>
</protein>
<feature type="region of interest" description="Disordered" evidence="1">
    <location>
        <begin position="259"/>
        <end position="319"/>
    </location>
</feature>
<feature type="compositionally biased region" description="Basic residues" evidence="1">
    <location>
        <begin position="307"/>
        <end position="319"/>
    </location>
</feature>
<reference evidence="2" key="1">
    <citation type="submission" date="2019-10" db="EMBL/GenBank/DDBJ databases">
        <title>Conservation and host-specific expression of non-tandemly repeated heterogenous ribosome RNA gene in arbuscular mycorrhizal fungi.</title>
        <authorList>
            <person name="Maeda T."/>
            <person name="Kobayashi Y."/>
            <person name="Nakagawa T."/>
            <person name="Ezawa T."/>
            <person name="Yamaguchi K."/>
            <person name="Bino T."/>
            <person name="Nishimoto Y."/>
            <person name="Shigenobu S."/>
            <person name="Kawaguchi M."/>
        </authorList>
    </citation>
    <scope>NUCLEOTIDE SEQUENCE</scope>
    <source>
        <strain evidence="2">HR1</strain>
    </source>
</reference>
<name>A0A8H3MBI3_9GLOM</name>
<evidence type="ECO:0000313" key="2">
    <source>
        <dbReference type="EMBL" id="GET01247.1"/>
    </source>
</evidence>
<feature type="compositionally biased region" description="Polar residues" evidence="1">
    <location>
        <begin position="189"/>
        <end position="207"/>
    </location>
</feature>
<sequence>MTSTLIVIGLITRLKISDKTLFGEAIYREKVSSQNYTFGIKQFTNAQNEYNEAFSERDLVLLGGKFTLDGEKLMLAVEMACILEPKIDSNGQHLEWDPATIPSTKPFVHICTTPYNSLTSFEGMNFIKTRSSIFSSFHKDARSVNFEIGYSKSSKWFESIKDKWTKYTNFYIGGPQSTSTKSINNAFTKRRSQSLTNSPIKPSTTSKYKGPFVLSTQKPGDVSTDSVITIDDVENDDYPEDSQVDLVAIDNYLDNESTLQSHNSISGLPKRTTRSKKHLSDLCKDDKTDDQDDDDDQQEEPNDKQKQPYKKQKRAYNKK</sequence>
<organism evidence="2 3">
    <name type="scientific">Rhizophagus clarus</name>
    <dbReference type="NCBI Taxonomy" id="94130"/>
    <lineage>
        <taxon>Eukaryota</taxon>
        <taxon>Fungi</taxon>
        <taxon>Fungi incertae sedis</taxon>
        <taxon>Mucoromycota</taxon>
        <taxon>Glomeromycotina</taxon>
        <taxon>Glomeromycetes</taxon>
        <taxon>Glomerales</taxon>
        <taxon>Glomeraceae</taxon>
        <taxon>Rhizophagus</taxon>
    </lineage>
</organism>
<feature type="compositionally biased region" description="Acidic residues" evidence="1">
    <location>
        <begin position="288"/>
        <end position="300"/>
    </location>
</feature>
<evidence type="ECO:0000313" key="3">
    <source>
        <dbReference type="Proteomes" id="UP000615446"/>
    </source>
</evidence>
<dbReference type="Proteomes" id="UP000615446">
    <property type="component" value="Unassembled WGS sequence"/>
</dbReference>
<dbReference type="AlphaFoldDB" id="A0A8H3MBI3"/>
<feature type="compositionally biased region" description="Polar residues" evidence="1">
    <location>
        <begin position="214"/>
        <end position="224"/>
    </location>
</feature>